<dbReference type="SUPFAM" id="SSF81383">
    <property type="entry name" value="F-box domain"/>
    <property type="match status" value="1"/>
</dbReference>
<feature type="transmembrane region" description="Helical" evidence="1">
    <location>
        <begin position="417"/>
        <end position="441"/>
    </location>
</feature>
<dbReference type="EMBL" id="JAOAOG010000343">
    <property type="protein sequence ID" value="KAJ6226408.1"/>
    <property type="molecule type" value="Genomic_DNA"/>
</dbReference>
<dbReference type="Proteomes" id="UP001150062">
    <property type="component" value="Unassembled WGS sequence"/>
</dbReference>
<evidence type="ECO:0000313" key="4">
    <source>
        <dbReference type="Proteomes" id="UP001150062"/>
    </source>
</evidence>
<keyword evidence="4" id="KW-1185">Reference proteome</keyword>
<dbReference type="InterPro" id="IPR001810">
    <property type="entry name" value="F-box_dom"/>
</dbReference>
<feature type="domain" description="F-box" evidence="2">
    <location>
        <begin position="80"/>
        <end position="126"/>
    </location>
</feature>
<dbReference type="PROSITE" id="PS50181">
    <property type="entry name" value="FBOX"/>
    <property type="match status" value="1"/>
</dbReference>
<sequence length="521" mass="60703">MTGIGDQRTDLLDNQKTLLVEDQEKDQKEDPEIAAEKLRNRYVRIQGQTLLLLPFNLYDLIHHSHSLPPKEKQKITPLNEETLDKLPMEIIWEICEYLNPISILNLENTCTNLYDSCQDKESWRKVCYRYQILLACDEFYVFKYFNQHRIFAIQKDLNAINNGNDKWKSDVKVDESLERYIGNNNGNNELVVLTNPESRELYIENLQDPKKTFLSQMKKLKNAIAKKEKIKGGVIRRREDNIRFGLHLEAIWRVNGWYPALILIGIFVTILLINLVVIGRVTLPNKFWIFAPVVFPTFLFCVTLILQGFYKPEFLKVLIIIGILIYLALFNFPFYFIVLKVSDWVTWSWLKVLIPLLIFSGLFAIVSLVSLIVLFFQRPRELSSLILAAAYFAIFTASFIFLIFLGLKLDHTINWNWAFVFFPLFALSVLPSIVSWISALLSRNNFDIYLWIGVLLLVASVVIWITPLLFTLWLETDRIPTFTRVLIPTYMLTATCPITGLSLIILWFKGIFKGNNTINFY</sequence>
<feature type="transmembrane region" description="Helical" evidence="1">
    <location>
        <begin position="448"/>
        <end position="473"/>
    </location>
</feature>
<reference evidence="3" key="1">
    <citation type="submission" date="2022-08" db="EMBL/GenBank/DDBJ databases">
        <title>Novel sulfate-reducing endosymbionts in the free-living metamonad Anaeramoeba.</title>
        <authorList>
            <person name="Jerlstrom-Hultqvist J."/>
            <person name="Cepicka I."/>
            <person name="Gallot-Lavallee L."/>
            <person name="Salas-Leiva D."/>
            <person name="Curtis B.A."/>
            <person name="Zahonova K."/>
            <person name="Pipaliya S."/>
            <person name="Dacks J."/>
            <person name="Roger A.J."/>
        </authorList>
    </citation>
    <scope>NUCLEOTIDE SEQUENCE</scope>
    <source>
        <strain evidence="3">Schooner1</strain>
    </source>
</reference>
<keyword evidence="1" id="KW-1133">Transmembrane helix</keyword>
<comment type="caution">
    <text evidence="3">The sequence shown here is derived from an EMBL/GenBank/DDBJ whole genome shotgun (WGS) entry which is preliminary data.</text>
</comment>
<feature type="transmembrane region" description="Helical" evidence="1">
    <location>
        <begin position="485"/>
        <end position="508"/>
    </location>
</feature>
<feature type="transmembrane region" description="Helical" evidence="1">
    <location>
        <begin position="385"/>
        <end position="405"/>
    </location>
</feature>
<feature type="transmembrane region" description="Helical" evidence="1">
    <location>
        <begin position="287"/>
        <end position="310"/>
    </location>
</feature>
<accession>A0ABQ8X184</accession>
<proteinExistence type="predicted"/>
<dbReference type="Gene3D" id="1.20.1280.50">
    <property type="match status" value="1"/>
</dbReference>
<keyword evidence="1" id="KW-0812">Transmembrane</keyword>
<feature type="transmembrane region" description="Helical" evidence="1">
    <location>
        <begin position="317"/>
        <end position="337"/>
    </location>
</feature>
<gene>
    <name evidence="3" type="ORF">M0813_10837</name>
</gene>
<dbReference type="InterPro" id="IPR036047">
    <property type="entry name" value="F-box-like_dom_sf"/>
</dbReference>
<evidence type="ECO:0000256" key="1">
    <source>
        <dbReference type="SAM" id="Phobius"/>
    </source>
</evidence>
<feature type="transmembrane region" description="Helical" evidence="1">
    <location>
        <begin position="257"/>
        <end position="281"/>
    </location>
</feature>
<protein>
    <submittedName>
        <fullName evidence="3">Dactylin</fullName>
    </submittedName>
</protein>
<organism evidence="3 4">
    <name type="scientific">Anaeramoeba flamelloides</name>
    <dbReference type="NCBI Taxonomy" id="1746091"/>
    <lineage>
        <taxon>Eukaryota</taxon>
        <taxon>Metamonada</taxon>
        <taxon>Anaeramoebidae</taxon>
        <taxon>Anaeramoeba</taxon>
    </lineage>
</organism>
<dbReference type="SMART" id="SM00256">
    <property type="entry name" value="FBOX"/>
    <property type="match status" value="1"/>
</dbReference>
<name>A0ABQ8X184_9EUKA</name>
<evidence type="ECO:0000259" key="2">
    <source>
        <dbReference type="PROSITE" id="PS50181"/>
    </source>
</evidence>
<evidence type="ECO:0000313" key="3">
    <source>
        <dbReference type="EMBL" id="KAJ6226408.1"/>
    </source>
</evidence>
<keyword evidence="1" id="KW-0472">Membrane</keyword>
<dbReference type="Pfam" id="PF12937">
    <property type="entry name" value="F-box-like"/>
    <property type="match status" value="1"/>
</dbReference>
<feature type="transmembrane region" description="Helical" evidence="1">
    <location>
        <begin position="349"/>
        <end position="376"/>
    </location>
</feature>